<dbReference type="PANTHER" id="PTHR12411">
    <property type="entry name" value="CYSTEINE PROTEASE FAMILY C1-RELATED"/>
    <property type="match status" value="1"/>
</dbReference>
<name>A0ABR3IA19_LOXSC</name>
<evidence type="ECO:0000256" key="7">
    <source>
        <dbReference type="SAM" id="SignalP"/>
    </source>
</evidence>
<dbReference type="SMART" id="SM00645">
    <property type="entry name" value="Pept_C1"/>
    <property type="match status" value="1"/>
</dbReference>
<evidence type="ECO:0000259" key="8">
    <source>
        <dbReference type="SMART" id="SM00645"/>
    </source>
</evidence>
<dbReference type="PROSITE" id="PS00639">
    <property type="entry name" value="THIOL_PROTEASE_HIS"/>
    <property type="match status" value="1"/>
</dbReference>
<keyword evidence="5" id="KW-0788">Thiol protease</keyword>
<feature type="domain" description="Peptidase C1A papain C-terminal" evidence="8">
    <location>
        <begin position="92"/>
        <end position="339"/>
    </location>
</feature>
<dbReference type="InterPro" id="IPR000169">
    <property type="entry name" value="Pept_cys_AS"/>
</dbReference>
<dbReference type="InterPro" id="IPR038765">
    <property type="entry name" value="Papain-like_cys_pep_sf"/>
</dbReference>
<dbReference type="PROSITE" id="PS00640">
    <property type="entry name" value="THIOL_PROTEASE_ASN"/>
    <property type="match status" value="1"/>
</dbReference>
<dbReference type="Pfam" id="PF00112">
    <property type="entry name" value="Peptidase_C1"/>
    <property type="match status" value="1"/>
</dbReference>
<keyword evidence="3 7" id="KW-0732">Signal</keyword>
<evidence type="ECO:0000256" key="5">
    <source>
        <dbReference type="ARBA" id="ARBA00022807"/>
    </source>
</evidence>
<dbReference type="Pfam" id="PF08127">
    <property type="entry name" value="Propeptide_C1"/>
    <property type="match status" value="1"/>
</dbReference>
<accession>A0ABR3IA19</accession>
<keyword evidence="6" id="KW-1015">Disulfide bond</keyword>
<dbReference type="InterPro" id="IPR013128">
    <property type="entry name" value="Peptidase_C1A"/>
</dbReference>
<comment type="caution">
    <text evidence="9">The sequence shown here is derived from an EMBL/GenBank/DDBJ whole genome shotgun (WGS) entry which is preliminary data.</text>
</comment>
<keyword evidence="2" id="KW-0645">Protease</keyword>
<sequence>MTQFFALTGLLLVFKIAVSNDTFDLFSDEFIDFINSNQTLWRAGRNFPKDIPLQYINLLAGTIRENFTSDNDILDNPPPYEISGSESEDDTLPENFDVRLRWPNCSVLNNVRDQGSCGSCWAVAAVGAMTDRFCISSNGKDNFYFAAGDVLSCCLNCGSGCGGGILKNAWMYYKRKGIVSGGEYGSHLGCQPYQIPPCDHHFAPDSLEPCGHNVKTPTCETTCENNYGQSYGSDKKRCQTVYTIPKKNMLKEIYKRGPVTTSFEVFADFLHYKSGVYRHVAGKYIGGHSVKLMGWGVENGVKYWLAANTWNDEWGDKGFFKILRDQNHCGIEDFFIAGI</sequence>
<keyword evidence="4" id="KW-0378">Hydrolase</keyword>
<dbReference type="InterPro" id="IPR025660">
    <property type="entry name" value="Pept_his_AS"/>
</dbReference>
<dbReference type="InterPro" id="IPR000668">
    <property type="entry name" value="Peptidase_C1A_C"/>
</dbReference>
<dbReference type="InterPro" id="IPR025661">
    <property type="entry name" value="Pept_asp_AS"/>
</dbReference>
<evidence type="ECO:0000313" key="10">
    <source>
        <dbReference type="Proteomes" id="UP001549920"/>
    </source>
</evidence>
<reference evidence="9 10" key="1">
    <citation type="submission" date="2024-06" db="EMBL/GenBank/DDBJ databases">
        <title>A chromosome-level genome assembly of beet webworm, Loxostege sticticalis.</title>
        <authorList>
            <person name="Zhang Y."/>
        </authorList>
    </citation>
    <scope>NUCLEOTIDE SEQUENCE [LARGE SCALE GENOMIC DNA]</scope>
    <source>
        <strain evidence="9">AQ026</strain>
        <tissue evidence="9">Whole body</tissue>
    </source>
</reference>
<evidence type="ECO:0000256" key="4">
    <source>
        <dbReference type="ARBA" id="ARBA00022801"/>
    </source>
</evidence>
<organism evidence="9 10">
    <name type="scientific">Loxostege sticticalis</name>
    <name type="common">Beet webworm moth</name>
    <dbReference type="NCBI Taxonomy" id="481309"/>
    <lineage>
        <taxon>Eukaryota</taxon>
        <taxon>Metazoa</taxon>
        <taxon>Ecdysozoa</taxon>
        <taxon>Arthropoda</taxon>
        <taxon>Hexapoda</taxon>
        <taxon>Insecta</taxon>
        <taxon>Pterygota</taxon>
        <taxon>Neoptera</taxon>
        <taxon>Endopterygota</taxon>
        <taxon>Lepidoptera</taxon>
        <taxon>Glossata</taxon>
        <taxon>Ditrysia</taxon>
        <taxon>Pyraloidea</taxon>
        <taxon>Crambidae</taxon>
        <taxon>Pyraustinae</taxon>
        <taxon>Loxostege</taxon>
    </lineage>
</organism>
<proteinExistence type="inferred from homology"/>
<dbReference type="CDD" id="cd02620">
    <property type="entry name" value="Peptidase_C1A_CathepsinB"/>
    <property type="match status" value="1"/>
</dbReference>
<dbReference type="SUPFAM" id="SSF54001">
    <property type="entry name" value="Cysteine proteinases"/>
    <property type="match status" value="1"/>
</dbReference>
<gene>
    <name evidence="9" type="ORF">ABMA27_014753</name>
</gene>
<evidence type="ECO:0000256" key="1">
    <source>
        <dbReference type="ARBA" id="ARBA00008455"/>
    </source>
</evidence>
<evidence type="ECO:0000256" key="2">
    <source>
        <dbReference type="ARBA" id="ARBA00022670"/>
    </source>
</evidence>
<keyword evidence="10" id="KW-1185">Reference proteome</keyword>
<dbReference type="InterPro" id="IPR012599">
    <property type="entry name" value="Propeptide_C1A"/>
</dbReference>
<evidence type="ECO:0000256" key="6">
    <source>
        <dbReference type="ARBA" id="ARBA00023157"/>
    </source>
</evidence>
<dbReference type="Gene3D" id="3.90.70.10">
    <property type="entry name" value="Cysteine proteinases"/>
    <property type="match status" value="1"/>
</dbReference>
<feature type="signal peptide" evidence="7">
    <location>
        <begin position="1"/>
        <end position="19"/>
    </location>
</feature>
<feature type="chain" id="PRO_5047404330" description="Peptidase C1A papain C-terminal domain-containing protein" evidence="7">
    <location>
        <begin position="20"/>
        <end position="339"/>
    </location>
</feature>
<dbReference type="Proteomes" id="UP001549920">
    <property type="component" value="Unassembled WGS sequence"/>
</dbReference>
<comment type="similarity">
    <text evidence="1">Belongs to the peptidase C1 family.</text>
</comment>
<evidence type="ECO:0000313" key="9">
    <source>
        <dbReference type="EMBL" id="KAL0893120.1"/>
    </source>
</evidence>
<dbReference type="EMBL" id="JBEUOH010000006">
    <property type="protein sequence ID" value="KAL0893120.1"/>
    <property type="molecule type" value="Genomic_DNA"/>
</dbReference>
<evidence type="ECO:0000256" key="3">
    <source>
        <dbReference type="ARBA" id="ARBA00022729"/>
    </source>
</evidence>
<protein>
    <recommendedName>
        <fullName evidence="8">Peptidase C1A papain C-terminal domain-containing protein</fullName>
    </recommendedName>
</protein>
<dbReference type="PROSITE" id="PS00139">
    <property type="entry name" value="THIOL_PROTEASE_CYS"/>
    <property type="match status" value="1"/>
</dbReference>
<dbReference type="PRINTS" id="PR00705">
    <property type="entry name" value="PAPAIN"/>
</dbReference>